<evidence type="ECO:0000313" key="3">
    <source>
        <dbReference type="Proteomes" id="UP000015103"/>
    </source>
</evidence>
<proteinExistence type="predicted"/>
<dbReference type="AlphaFoldDB" id="T1HWT8"/>
<sequence>MKGSATGKKEDKARIQTLEEALSTAWIRYGSTLLNSSKQAIMNRYSSGDQVTYPVPSLSTTKKNNDNYLDDEDQSNDKLSLVDDVKLLMENVKSEYSMNLLPEVMRLSEGDSSDQLQEDPPSEHDTASSATIIDQTLFLYPQDTLAEKLSDALEKDYVDLRFPGQNNNEIEQKIPRYLVEKPMEAADLFIFLLPWIDVFKKIVDNSTNPTQYASSILELNELLKTFAFFQPEPKQQYELHKERQTELERLAWLLRQDENVNSLTTELEVTRELSLVHYLLTHMNLKRMKELEEEEEAIKSNNADLVQEMLEKTTI</sequence>
<dbReference type="InParanoid" id="T1HWT8"/>
<evidence type="ECO:0000313" key="2">
    <source>
        <dbReference type="EnsemblMetazoa" id="RPRC008508-PA"/>
    </source>
</evidence>
<name>T1HWT8_RHOPR</name>
<accession>T1HWT8</accession>
<dbReference type="STRING" id="13249.T1HWT8"/>
<reference evidence="2" key="1">
    <citation type="submission" date="2015-05" db="UniProtKB">
        <authorList>
            <consortium name="EnsemblMetazoa"/>
        </authorList>
    </citation>
    <scope>IDENTIFICATION</scope>
</reference>
<feature type="region of interest" description="Disordered" evidence="1">
    <location>
        <begin position="108"/>
        <end position="127"/>
    </location>
</feature>
<dbReference type="HOGENOM" id="CLU_883726_0_0_1"/>
<keyword evidence="3" id="KW-1185">Reference proteome</keyword>
<dbReference type="EnsemblMetazoa" id="RPRC008508-RA">
    <property type="protein sequence ID" value="RPRC008508-PA"/>
    <property type="gene ID" value="RPRC008508"/>
</dbReference>
<dbReference type="VEuPathDB" id="VectorBase:RPRC008508"/>
<organism evidence="2 3">
    <name type="scientific">Rhodnius prolixus</name>
    <name type="common">Triatomid bug</name>
    <dbReference type="NCBI Taxonomy" id="13249"/>
    <lineage>
        <taxon>Eukaryota</taxon>
        <taxon>Metazoa</taxon>
        <taxon>Ecdysozoa</taxon>
        <taxon>Arthropoda</taxon>
        <taxon>Hexapoda</taxon>
        <taxon>Insecta</taxon>
        <taxon>Pterygota</taxon>
        <taxon>Neoptera</taxon>
        <taxon>Paraneoptera</taxon>
        <taxon>Hemiptera</taxon>
        <taxon>Heteroptera</taxon>
        <taxon>Panheteroptera</taxon>
        <taxon>Cimicomorpha</taxon>
        <taxon>Reduviidae</taxon>
        <taxon>Triatominae</taxon>
        <taxon>Rhodnius</taxon>
    </lineage>
</organism>
<protein>
    <submittedName>
        <fullName evidence="2">KIF-binding protein</fullName>
    </submittedName>
</protein>
<dbReference type="Proteomes" id="UP000015103">
    <property type="component" value="Unassembled WGS sequence"/>
</dbReference>
<evidence type="ECO:0000256" key="1">
    <source>
        <dbReference type="SAM" id="MobiDB-lite"/>
    </source>
</evidence>
<dbReference type="EMBL" id="ACPB03005831">
    <property type="status" value="NOT_ANNOTATED_CDS"/>
    <property type="molecule type" value="Genomic_DNA"/>
</dbReference>